<feature type="compositionally biased region" description="Pro residues" evidence="2">
    <location>
        <begin position="14"/>
        <end position="24"/>
    </location>
</feature>
<dbReference type="GO" id="GO:0048487">
    <property type="term" value="F:beta-tubulin binding"/>
    <property type="evidence" value="ECO:0007669"/>
    <property type="project" value="TreeGrafter"/>
</dbReference>
<dbReference type="InterPro" id="IPR023247">
    <property type="entry name" value="IC97/Dnai7-like"/>
</dbReference>
<feature type="region of interest" description="Disordered" evidence="2">
    <location>
        <begin position="1"/>
        <end position="35"/>
    </location>
</feature>
<evidence type="ECO:0000256" key="1">
    <source>
        <dbReference type="ARBA" id="ARBA00024332"/>
    </source>
</evidence>
<gene>
    <name evidence="4" type="ORF">DGYR_LOCUS4810</name>
</gene>
<feature type="region of interest" description="Disordered" evidence="2">
    <location>
        <begin position="142"/>
        <end position="166"/>
    </location>
</feature>
<dbReference type="GO" id="GO:0005930">
    <property type="term" value="C:axoneme"/>
    <property type="evidence" value="ECO:0007669"/>
    <property type="project" value="TreeGrafter"/>
</dbReference>
<dbReference type="Pfam" id="PF15393">
    <property type="entry name" value="DUF4615"/>
    <property type="match status" value="1"/>
</dbReference>
<protein>
    <submittedName>
        <fullName evidence="4">DgyrCDS5083</fullName>
    </submittedName>
</protein>
<organism evidence="4 5">
    <name type="scientific">Dimorphilus gyrociliatus</name>
    <dbReference type="NCBI Taxonomy" id="2664684"/>
    <lineage>
        <taxon>Eukaryota</taxon>
        <taxon>Metazoa</taxon>
        <taxon>Spiralia</taxon>
        <taxon>Lophotrochozoa</taxon>
        <taxon>Annelida</taxon>
        <taxon>Polychaeta</taxon>
        <taxon>Polychaeta incertae sedis</taxon>
        <taxon>Dinophilidae</taxon>
        <taxon>Dimorphilus</taxon>
    </lineage>
</organism>
<keyword evidence="5" id="KW-1185">Reference proteome</keyword>
<dbReference type="PANTHER" id="PTHR20929">
    <property type="entry name" value="LUNG ADENOMA SUSCEPTIBILITY 1-RELATED"/>
    <property type="match status" value="1"/>
</dbReference>
<feature type="domain" description="IC97/Casc1 N-terminal" evidence="3">
    <location>
        <begin position="184"/>
        <end position="364"/>
    </location>
</feature>
<dbReference type="Pfam" id="PF15927">
    <property type="entry name" value="Casc1_N"/>
    <property type="match status" value="1"/>
</dbReference>
<comment type="caution">
    <text evidence="4">The sequence shown here is derived from an EMBL/GenBank/DDBJ whole genome shotgun (WGS) entry which is preliminary data.</text>
</comment>
<dbReference type="AlphaFoldDB" id="A0A7I8VIQ9"/>
<evidence type="ECO:0000259" key="3">
    <source>
        <dbReference type="Pfam" id="PF15927"/>
    </source>
</evidence>
<dbReference type="EMBL" id="CAJFCJ010000006">
    <property type="protein sequence ID" value="CAD5116162.1"/>
    <property type="molecule type" value="Genomic_DNA"/>
</dbReference>
<dbReference type="InterPro" id="IPR031826">
    <property type="entry name" value="IC97/Casc1_N"/>
</dbReference>
<dbReference type="InterPro" id="IPR029274">
    <property type="entry name" value="DUF4615"/>
</dbReference>
<evidence type="ECO:0000256" key="2">
    <source>
        <dbReference type="SAM" id="MobiDB-lite"/>
    </source>
</evidence>
<dbReference type="Proteomes" id="UP000549394">
    <property type="component" value="Unassembled WGS sequence"/>
</dbReference>
<reference evidence="4 5" key="1">
    <citation type="submission" date="2020-08" db="EMBL/GenBank/DDBJ databases">
        <authorList>
            <person name="Hejnol A."/>
        </authorList>
    </citation>
    <scope>NUCLEOTIDE SEQUENCE [LARGE SCALE GENOMIC DNA]</scope>
</reference>
<dbReference type="GO" id="GO:0008017">
    <property type="term" value="F:microtubule binding"/>
    <property type="evidence" value="ECO:0007669"/>
    <property type="project" value="TreeGrafter"/>
</dbReference>
<sequence length="784" mass="91916">MSGRRRIPKSGKTAPPPKLNPPQPTSSSSESVHPDENFEKELYWCIEQLELGLTTKKDPDASQIEEAAKLIRSLKNPKAPLVKKRQIMRKTFGDYRKKMMDEEKSLKSSNFYGDYFEKNFKENMETTVSNKIRRIKKTFSKSVGKGGGVKQKRTGKKSKKRRRKVKNDVTNVEELFITTNDKSKDEEDRENLMMNFKVKKELKIMESEERRKCGEELKELIEIWNYQLEEFNKRNETNRLKSEWQDYINGKFPNQSSERDINTFLAILKESQFIGINTELNRCQKVLQIINAVNHIQSDENFSNSRHECILKLEDNLIDRLDRISEKILFDAEKYVSDKFAENLHKELNFNEIRLGVWGNLSKSSKGRTITMECLDMNITIPKHIFNIDYGIRILKIDYDHLSHKSKSFLKKEKIENTTIKNNNLRGKTTTEREKSFIYFDDKDKKEFPFLEKLCKFQMNLFHLKNIEQIDYPIIRVNSDDEQYIVSDTLKDSQDSNFFDSTTTKLYQKYYNKPYIVDLRSYSLLYSIYHIDLVQLPPQPHQIKPGTILRKIEEPKGVLKYFHNVIVPETNSVKETIVTARSSFVESTYSFMKHIKSDLSESLSKIYSNDSENNIVITIKISTLLFTSGNIFLARWDGDDWVTNGFYYEKYDDNNKSITFRPKEFGPYGIFYDLHCQYPFKDWIIQPIYENTVVIILYTTMIRIEIKVTNNLVTLINPNILQGEFEPSIFVRQLKDIGLNIFPTNDAKNYVNTLIKDASLEERLYRSISLIAPAFAVANSKLIN</sequence>
<name>A0A7I8VIQ9_9ANNE</name>
<dbReference type="PRINTS" id="PR02043">
    <property type="entry name" value="CANCERSCCP1"/>
</dbReference>
<feature type="compositionally biased region" description="Basic residues" evidence="2">
    <location>
        <begin position="150"/>
        <end position="165"/>
    </location>
</feature>
<dbReference type="OrthoDB" id="20277at2759"/>
<evidence type="ECO:0000313" key="4">
    <source>
        <dbReference type="EMBL" id="CAD5116162.1"/>
    </source>
</evidence>
<proteinExistence type="inferred from homology"/>
<evidence type="ECO:0000313" key="5">
    <source>
        <dbReference type="Proteomes" id="UP000549394"/>
    </source>
</evidence>
<comment type="similarity">
    <text evidence="1">Belongs to the DNAI7 family.</text>
</comment>
<accession>A0A7I8VIQ9</accession>
<dbReference type="PANTHER" id="PTHR20929:SF11">
    <property type="entry name" value="DYNEIN AXONEMAL INTERMEDIATE CHAIN 7"/>
    <property type="match status" value="1"/>
</dbReference>